<evidence type="ECO:0000313" key="2">
    <source>
        <dbReference type="EMBL" id="KAJ4924295.1"/>
    </source>
</evidence>
<gene>
    <name evidence="2" type="ORF">JOQ06_000535</name>
</gene>
<keyword evidence="3" id="KW-1185">Reference proteome</keyword>
<dbReference type="AlphaFoldDB" id="A0AAD6AGX4"/>
<dbReference type="EMBL" id="JAPTMU010000023">
    <property type="protein sequence ID" value="KAJ4924295.1"/>
    <property type="molecule type" value="Genomic_DNA"/>
</dbReference>
<feature type="region of interest" description="Disordered" evidence="1">
    <location>
        <begin position="1"/>
        <end position="70"/>
    </location>
</feature>
<feature type="non-terminal residue" evidence="2">
    <location>
        <position position="1"/>
    </location>
</feature>
<feature type="non-terminal residue" evidence="2">
    <location>
        <position position="70"/>
    </location>
</feature>
<name>A0AAD6AGX4_9TELE</name>
<evidence type="ECO:0000313" key="3">
    <source>
        <dbReference type="Proteomes" id="UP001219934"/>
    </source>
</evidence>
<organism evidence="2 3">
    <name type="scientific">Pogonophryne albipinna</name>
    <dbReference type="NCBI Taxonomy" id="1090488"/>
    <lineage>
        <taxon>Eukaryota</taxon>
        <taxon>Metazoa</taxon>
        <taxon>Chordata</taxon>
        <taxon>Craniata</taxon>
        <taxon>Vertebrata</taxon>
        <taxon>Euteleostomi</taxon>
        <taxon>Actinopterygii</taxon>
        <taxon>Neopterygii</taxon>
        <taxon>Teleostei</taxon>
        <taxon>Neoteleostei</taxon>
        <taxon>Acanthomorphata</taxon>
        <taxon>Eupercaria</taxon>
        <taxon>Perciformes</taxon>
        <taxon>Notothenioidei</taxon>
        <taxon>Pogonophryne</taxon>
    </lineage>
</organism>
<proteinExistence type="predicted"/>
<accession>A0AAD6AGX4</accession>
<reference evidence="2" key="1">
    <citation type="submission" date="2022-11" db="EMBL/GenBank/DDBJ databases">
        <title>Chromosome-level genome of Pogonophryne albipinna.</title>
        <authorList>
            <person name="Jo E."/>
        </authorList>
    </citation>
    <scope>NUCLEOTIDE SEQUENCE</scope>
    <source>
        <strain evidence="2">SGF0006</strain>
        <tissue evidence="2">Muscle</tissue>
    </source>
</reference>
<evidence type="ECO:0000256" key="1">
    <source>
        <dbReference type="SAM" id="MobiDB-lite"/>
    </source>
</evidence>
<protein>
    <submittedName>
        <fullName evidence="2">Uncharacterized protein</fullName>
    </submittedName>
</protein>
<comment type="caution">
    <text evidence="2">The sequence shown here is derived from an EMBL/GenBank/DDBJ whole genome shotgun (WGS) entry which is preliminary data.</text>
</comment>
<feature type="compositionally biased region" description="Basic residues" evidence="1">
    <location>
        <begin position="61"/>
        <end position="70"/>
    </location>
</feature>
<sequence length="70" mass="7559">PGLSALLSHPTPPRLGALSSSRPVPAGVPEGPRRNPTSSLSRGELAEVNVTDEDDVFSTRRSWRPRKMPD</sequence>
<dbReference type="Proteomes" id="UP001219934">
    <property type="component" value="Unassembled WGS sequence"/>
</dbReference>